<dbReference type="KEGG" id="lfa:LFA_2025"/>
<proteinExistence type="predicted"/>
<dbReference type="AlphaFoldDB" id="A0A098G4L8"/>
<keyword evidence="3" id="KW-1185">Reference proteome</keyword>
<dbReference type="EMBL" id="LN614827">
    <property type="protein sequence ID" value="CEG57412.1"/>
    <property type="molecule type" value="Genomic_DNA"/>
</dbReference>
<gene>
    <name evidence="2" type="ORF">LFA_2025</name>
</gene>
<dbReference type="STRING" id="1212491.LFA_2025"/>
<evidence type="ECO:0000313" key="3">
    <source>
        <dbReference type="Proteomes" id="UP000032430"/>
    </source>
</evidence>
<name>A0A098G4L8_9GAMM</name>
<protein>
    <submittedName>
        <fullName evidence="2">Uncharacterized protein</fullName>
    </submittedName>
</protein>
<reference evidence="3" key="1">
    <citation type="submission" date="2014-09" db="EMBL/GenBank/DDBJ databases">
        <authorList>
            <person name="Gomez-Valero L."/>
        </authorList>
    </citation>
    <scope>NUCLEOTIDE SEQUENCE [LARGE SCALE GENOMIC DNA]</scope>
    <source>
        <strain evidence="3">ATCC700992</strain>
    </source>
</reference>
<evidence type="ECO:0000313" key="2">
    <source>
        <dbReference type="EMBL" id="CEG57412.1"/>
    </source>
</evidence>
<dbReference type="Proteomes" id="UP000032430">
    <property type="component" value="Chromosome I"/>
</dbReference>
<accession>A0A098G4L8</accession>
<dbReference type="HOGENOM" id="CLU_2880349_0_0_6"/>
<evidence type="ECO:0000256" key="1">
    <source>
        <dbReference type="SAM" id="MobiDB-lite"/>
    </source>
</evidence>
<organism evidence="2 3">
    <name type="scientific">Legionella fallonii LLAP-10</name>
    <dbReference type="NCBI Taxonomy" id="1212491"/>
    <lineage>
        <taxon>Bacteria</taxon>
        <taxon>Pseudomonadati</taxon>
        <taxon>Pseudomonadota</taxon>
        <taxon>Gammaproteobacteria</taxon>
        <taxon>Legionellales</taxon>
        <taxon>Legionellaceae</taxon>
        <taxon>Legionella</taxon>
    </lineage>
</organism>
<feature type="region of interest" description="Disordered" evidence="1">
    <location>
        <begin position="1"/>
        <end position="21"/>
    </location>
</feature>
<sequence>MLLGLGGNDINFPSSPSSPSVDRDLDFSLTAIGQEYALHYKSLDRRYYVNSHKCVAMKSVYYW</sequence>